<dbReference type="Pfam" id="PF02899">
    <property type="entry name" value="Phage_int_SAM_1"/>
    <property type="match status" value="1"/>
</dbReference>
<evidence type="ECO:0000256" key="2">
    <source>
        <dbReference type="ARBA" id="ARBA00022490"/>
    </source>
</evidence>
<feature type="active site" evidence="9">
    <location>
        <position position="180"/>
    </location>
</feature>
<comment type="function">
    <text evidence="9">Site-specific tyrosine recombinase, which acts by catalyzing the cutting and rejoining of the recombining DNA molecules. The XerC-XerD complex is essential to convert dimers of the bacterial chromosome into monomers to permit their segregation at cell division. It also contributes to the segregational stability of plasmids.</text>
</comment>
<reference evidence="12" key="1">
    <citation type="journal article" date="2015" name="PeerJ">
        <title>First genomic representation of candidate bacterial phylum KSB3 points to enhanced environmental sensing as a trigger of wastewater bulking.</title>
        <authorList>
            <person name="Sekiguchi Y."/>
            <person name="Ohashi A."/>
            <person name="Parks D.H."/>
            <person name="Yamauchi T."/>
            <person name="Tyson G.W."/>
            <person name="Hugenholtz P."/>
        </authorList>
    </citation>
    <scope>NUCLEOTIDE SEQUENCE [LARGE SCALE GENOMIC DNA]</scope>
</reference>
<dbReference type="Gene3D" id="1.10.150.130">
    <property type="match status" value="1"/>
</dbReference>
<feature type="domain" description="Tyr recombinase" evidence="10">
    <location>
        <begin position="116"/>
        <end position="310"/>
    </location>
</feature>
<dbReference type="CDD" id="cd00798">
    <property type="entry name" value="INT_XerDC_C"/>
    <property type="match status" value="1"/>
</dbReference>
<feature type="domain" description="Core-binding (CB)" evidence="11">
    <location>
        <begin position="1"/>
        <end position="95"/>
    </location>
</feature>
<accession>A0A081C1T3</accession>
<sequence>MQEYIEQFMTYLAHERNYSDLTLKTYRTDLRQFQEFLAQIQKISGGCEDEKPLDIQKIDRYAVQAFLGHLYSQKKKKTSIARKLAALKSFFNFLWKKAYIPANPIKSLPSPKLPQPLPAMFEEEEIDQLLECVAGIDPLTLRDLAILELLYATGIRVEEIAQLRLEHLHVKDRWIKIRGKGNKERLVVFGIPAAKALTRYLAKRPELLQNQSAAEVVDSETRPEQQRVFLNYRGEPLSSRSVRRIVKKYVIKADLDRTLSPKSFRHAFASHLLQAGADLRVIQELLGHSSLSTTQRYTHVNIDSLLDVYHHSHPKANTVNKENV</sequence>
<dbReference type="InterPro" id="IPR002104">
    <property type="entry name" value="Integrase_catalytic"/>
</dbReference>
<evidence type="ECO:0000259" key="10">
    <source>
        <dbReference type="PROSITE" id="PS51898"/>
    </source>
</evidence>
<comment type="similarity">
    <text evidence="9">Belongs to the 'phage' integrase family. XerC subfamily.</text>
</comment>
<protein>
    <recommendedName>
        <fullName evidence="9">Tyrosine recombinase XerC</fullName>
    </recommendedName>
</protein>
<dbReference type="GO" id="GO:0051301">
    <property type="term" value="P:cell division"/>
    <property type="evidence" value="ECO:0007669"/>
    <property type="project" value="UniProtKB-KW"/>
</dbReference>
<keyword evidence="4 9" id="KW-0159">Chromosome partition</keyword>
<comment type="subunit">
    <text evidence="9">Forms a cyclic heterotetrameric complex composed of two molecules of XerC and two molecules of XerD.</text>
</comment>
<feature type="active site" description="O-(3'-phospho-DNA)-tyrosine intermediate" evidence="9">
    <location>
        <position position="297"/>
    </location>
</feature>
<dbReference type="GO" id="GO:0005737">
    <property type="term" value="C:cytoplasm"/>
    <property type="evidence" value="ECO:0007669"/>
    <property type="project" value="UniProtKB-SubCell"/>
</dbReference>
<evidence type="ECO:0000256" key="9">
    <source>
        <dbReference type="HAMAP-Rule" id="MF_01808"/>
    </source>
</evidence>
<dbReference type="AlphaFoldDB" id="A0A081C1T3"/>
<evidence type="ECO:0000259" key="11">
    <source>
        <dbReference type="PROSITE" id="PS51900"/>
    </source>
</evidence>
<feature type="active site" evidence="9">
    <location>
        <position position="156"/>
    </location>
</feature>
<dbReference type="EMBL" id="DF820467">
    <property type="protein sequence ID" value="GAK58538.1"/>
    <property type="molecule type" value="Genomic_DNA"/>
</dbReference>
<keyword evidence="7 9" id="KW-0233">DNA recombination</keyword>
<keyword evidence="6 9" id="KW-0238">DNA-binding</keyword>
<dbReference type="PROSITE" id="PS51898">
    <property type="entry name" value="TYR_RECOMBINASE"/>
    <property type="match status" value="1"/>
</dbReference>
<comment type="subcellular location">
    <subcellularLocation>
        <location evidence="1 9">Cytoplasm</location>
    </subcellularLocation>
</comment>
<dbReference type="SUPFAM" id="SSF56349">
    <property type="entry name" value="DNA breaking-rejoining enzymes"/>
    <property type="match status" value="1"/>
</dbReference>
<gene>
    <name evidence="9" type="primary">xerC</name>
    <name evidence="12" type="ORF">U27_05512</name>
</gene>
<evidence type="ECO:0000256" key="1">
    <source>
        <dbReference type="ARBA" id="ARBA00004496"/>
    </source>
</evidence>
<evidence type="ECO:0000256" key="7">
    <source>
        <dbReference type="ARBA" id="ARBA00023172"/>
    </source>
</evidence>
<dbReference type="InterPro" id="IPR023009">
    <property type="entry name" value="Tyrosine_recombinase_XerC/XerD"/>
</dbReference>
<dbReference type="GO" id="GO:0007059">
    <property type="term" value="P:chromosome segregation"/>
    <property type="evidence" value="ECO:0007669"/>
    <property type="project" value="UniProtKB-UniRule"/>
</dbReference>
<evidence type="ECO:0000313" key="12">
    <source>
        <dbReference type="EMBL" id="GAK58538.1"/>
    </source>
</evidence>
<organism evidence="12">
    <name type="scientific">Vecturithrix granuli</name>
    <dbReference type="NCBI Taxonomy" id="1499967"/>
    <lineage>
        <taxon>Bacteria</taxon>
        <taxon>Candidatus Moduliflexota</taxon>
        <taxon>Candidatus Vecturitrichia</taxon>
        <taxon>Candidatus Vecturitrichales</taxon>
        <taxon>Candidatus Vecturitrichaceae</taxon>
        <taxon>Candidatus Vecturithrix</taxon>
    </lineage>
</organism>
<keyword evidence="8 9" id="KW-0131">Cell cycle</keyword>
<feature type="active site" evidence="9">
    <location>
        <position position="288"/>
    </location>
</feature>
<dbReference type="InterPro" id="IPR044068">
    <property type="entry name" value="CB"/>
</dbReference>
<evidence type="ECO:0000256" key="8">
    <source>
        <dbReference type="ARBA" id="ARBA00023306"/>
    </source>
</evidence>
<proteinExistence type="inferred from homology"/>
<dbReference type="InterPro" id="IPR050090">
    <property type="entry name" value="Tyrosine_recombinase_XerCD"/>
</dbReference>
<name>A0A081C1T3_VECG1</name>
<dbReference type="InterPro" id="IPR010998">
    <property type="entry name" value="Integrase_recombinase_N"/>
</dbReference>
<dbReference type="GO" id="GO:0006313">
    <property type="term" value="P:DNA transposition"/>
    <property type="evidence" value="ECO:0007669"/>
    <property type="project" value="UniProtKB-UniRule"/>
</dbReference>
<dbReference type="HOGENOM" id="CLU_027562_9_2_0"/>
<dbReference type="Gene3D" id="1.10.443.10">
    <property type="entry name" value="Intergrase catalytic core"/>
    <property type="match status" value="1"/>
</dbReference>
<feature type="active site" evidence="9">
    <location>
        <position position="265"/>
    </location>
</feature>
<keyword evidence="2 9" id="KW-0963">Cytoplasm</keyword>
<dbReference type="PROSITE" id="PS51900">
    <property type="entry name" value="CB"/>
    <property type="match status" value="1"/>
</dbReference>
<dbReference type="eggNOG" id="COG4974">
    <property type="taxonomic scope" value="Bacteria"/>
</dbReference>
<dbReference type="Proteomes" id="UP000030661">
    <property type="component" value="Unassembled WGS sequence"/>
</dbReference>
<dbReference type="InterPro" id="IPR011010">
    <property type="entry name" value="DNA_brk_join_enz"/>
</dbReference>
<dbReference type="PANTHER" id="PTHR30349:SF41">
    <property type="entry name" value="INTEGRASE_RECOMBINASE PROTEIN MJ0367-RELATED"/>
    <property type="match status" value="1"/>
</dbReference>
<evidence type="ECO:0000256" key="4">
    <source>
        <dbReference type="ARBA" id="ARBA00022829"/>
    </source>
</evidence>
<dbReference type="Pfam" id="PF00589">
    <property type="entry name" value="Phage_integrase"/>
    <property type="match status" value="1"/>
</dbReference>
<dbReference type="InterPro" id="IPR013762">
    <property type="entry name" value="Integrase-like_cat_sf"/>
</dbReference>
<dbReference type="PANTHER" id="PTHR30349">
    <property type="entry name" value="PHAGE INTEGRASE-RELATED"/>
    <property type="match status" value="1"/>
</dbReference>
<evidence type="ECO:0000256" key="5">
    <source>
        <dbReference type="ARBA" id="ARBA00022908"/>
    </source>
</evidence>
<dbReference type="HAMAP" id="MF_01808">
    <property type="entry name" value="Recomb_XerC_XerD"/>
    <property type="match status" value="1"/>
</dbReference>
<dbReference type="InterPro" id="IPR004107">
    <property type="entry name" value="Integrase_SAM-like_N"/>
</dbReference>
<comment type="caution">
    <text evidence="9">Lacks conserved residue(s) required for the propagation of feature annotation.</text>
</comment>
<dbReference type="GO" id="GO:0009037">
    <property type="term" value="F:tyrosine-based site-specific recombinase activity"/>
    <property type="evidence" value="ECO:0007669"/>
    <property type="project" value="UniProtKB-UniRule"/>
</dbReference>
<evidence type="ECO:0000256" key="6">
    <source>
        <dbReference type="ARBA" id="ARBA00023125"/>
    </source>
</evidence>
<keyword evidence="5 9" id="KW-0229">DNA integration</keyword>
<evidence type="ECO:0000256" key="3">
    <source>
        <dbReference type="ARBA" id="ARBA00022618"/>
    </source>
</evidence>
<dbReference type="STRING" id="1499967.U27_05512"/>
<keyword evidence="3 9" id="KW-0132">Cell division</keyword>
<dbReference type="NCBIfam" id="NF001399">
    <property type="entry name" value="PRK00283.1"/>
    <property type="match status" value="1"/>
</dbReference>
<evidence type="ECO:0000313" key="13">
    <source>
        <dbReference type="Proteomes" id="UP000030661"/>
    </source>
</evidence>
<dbReference type="GO" id="GO:0003677">
    <property type="term" value="F:DNA binding"/>
    <property type="evidence" value="ECO:0007669"/>
    <property type="project" value="UniProtKB-UniRule"/>
</dbReference>
<keyword evidence="13" id="KW-1185">Reference proteome</keyword>